<evidence type="ECO:0000313" key="2">
    <source>
        <dbReference type="Proteomes" id="UP001519641"/>
    </source>
</evidence>
<sequence length="136" mass="14261">MTPSNPRRWHAYGGRTMSTQAWKIDLAGVQSVLHDVSGSVNGTARALQSVQGGVAEVAGGAGDVVNEALGAFLTKTQDDVDQVTYRLIGGVQGVTDAVDAYKAGDLDMAVNAQRAGVTLADTHDVSFFVQAAERRQ</sequence>
<evidence type="ECO:0000313" key="1">
    <source>
        <dbReference type="EMBL" id="MBT1589637.1"/>
    </source>
</evidence>
<gene>
    <name evidence="1" type="ORF">KK097_17630</name>
</gene>
<keyword evidence="2" id="KW-1185">Reference proteome</keyword>
<proteinExistence type="predicted"/>
<evidence type="ECO:0008006" key="3">
    <source>
        <dbReference type="Google" id="ProtNLM"/>
    </source>
</evidence>
<dbReference type="Pfam" id="PF20117">
    <property type="entry name" value="DUF6507"/>
    <property type="match status" value="1"/>
</dbReference>
<protein>
    <recommendedName>
        <fullName evidence="3">Excreted virulence factor EspC (Type VII ESX diderm)</fullName>
    </recommendedName>
</protein>
<dbReference type="InterPro" id="IPR045436">
    <property type="entry name" value="DUF6507"/>
</dbReference>
<name>A0ABS5VNL1_9MICO</name>
<dbReference type="RefSeq" id="WP_214545613.1">
    <property type="nucleotide sequence ID" value="NZ_JAHEWS010000052.1"/>
</dbReference>
<accession>A0ABS5VNL1</accession>
<reference evidence="1 2" key="1">
    <citation type="submission" date="2021-05" db="EMBL/GenBank/DDBJ databases">
        <title>Whole genome sequence of Curtobacterium flaccumfaciens pv. flaccumfaciens strain CFBP 8819.</title>
        <authorList>
            <person name="Osdaghi E."/>
            <person name="Taghouti G."/>
            <person name="Portier P."/>
            <person name="Fazliarab A."/>
            <person name="Taghavi S.M."/>
            <person name="Briand M."/>
            <person name="Le-Saux M."/>
            <person name="Jacques M.-A."/>
        </authorList>
    </citation>
    <scope>NUCLEOTIDE SEQUENCE [LARGE SCALE GENOMIC DNA]</scope>
    <source>
        <strain evidence="1 2">CFBP 8819</strain>
    </source>
</reference>
<dbReference type="EMBL" id="JAHEWS010000052">
    <property type="protein sequence ID" value="MBT1589637.1"/>
    <property type="molecule type" value="Genomic_DNA"/>
</dbReference>
<dbReference type="Proteomes" id="UP001519641">
    <property type="component" value="Unassembled WGS sequence"/>
</dbReference>
<organism evidence="1 2">
    <name type="scientific">Curtobacterium aurantiacum</name>
    <dbReference type="NCBI Taxonomy" id="3236919"/>
    <lineage>
        <taxon>Bacteria</taxon>
        <taxon>Bacillati</taxon>
        <taxon>Actinomycetota</taxon>
        <taxon>Actinomycetes</taxon>
        <taxon>Micrococcales</taxon>
        <taxon>Microbacteriaceae</taxon>
        <taxon>Curtobacterium</taxon>
    </lineage>
</organism>
<comment type="caution">
    <text evidence="1">The sequence shown here is derived from an EMBL/GenBank/DDBJ whole genome shotgun (WGS) entry which is preliminary data.</text>
</comment>